<feature type="domain" description="DUF7102" evidence="2">
    <location>
        <begin position="734"/>
        <end position="895"/>
    </location>
</feature>
<dbReference type="Proteomes" id="UP001271007">
    <property type="component" value="Unassembled WGS sequence"/>
</dbReference>
<feature type="compositionally biased region" description="Acidic residues" evidence="1">
    <location>
        <begin position="56"/>
        <end position="77"/>
    </location>
</feature>
<dbReference type="Pfam" id="PF23395">
    <property type="entry name" value="SAM_6"/>
    <property type="match status" value="1"/>
</dbReference>
<accession>A0AAJ0DK42</accession>
<dbReference type="AlphaFoldDB" id="A0AAJ0DK42"/>
<proteinExistence type="predicted"/>
<feature type="region of interest" description="Disordered" evidence="1">
    <location>
        <begin position="17"/>
        <end position="77"/>
    </location>
</feature>
<feature type="compositionally biased region" description="Polar residues" evidence="1">
    <location>
        <begin position="17"/>
        <end position="34"/>
    </location>
</feature>
<dbReference type="InterPro" id="IPR055528">
    <property type="entry name" value="DUF7102"/>
</dbReference>
<comment type="caution">
    <text evidence="4">The sequence shown here is derived from an EMBL/GenBank/DDBJ whole genome shotgun (WGS) entry which is preliminary data.</text>
</comment>
<sequence>MDGAEIITAAEESTSGLTWYNSGSGEQQDLSSMTGIGDGDGHGDTGVDFHFHIPSEEDLPDATDDDMDDAESSDDGDLCPFEYARLHGLTTDYTLEHPLMDLLPPTPESMNSDLADPPSLNLGTLVSLGALHGQTLHETWDVDRDTAKFLASIIDLGRDDVEAQYECAYTTGSRQLKIEEPILARDPALELMRLKERNAVKLSTSHLQIEAEEELTPLWSAEDLRLPSQMDQRLAQEKLDVGKDTMTYLEDVLRLSTGKEDGLTELEGKQSTNLRPLTPPLLPLSPSPTLYGISDNVADLDFTSSPNDLIAAEAAVLAQNIDERDISSQPNGRPSSVYQNDDRDVLTDYGSLGHSTEGSPSPGRRKRMQDLRPEVPLLPIDGDRPPKRTKTVQFSDELLAVIPDRIYEDPTQDSEFRDDMDLLMTEVLAPNAASALEQTDNEQLVELDTTMRVPVPEIEAVDLFNPWEYLRGQKSSPMLSTSQKEFMSRMKTDFCRTQQRWAGVSKIEQALSWTAFPSILGKVKEEEFDDGSFARYMAGLSLDDTIDVDALISYQPRTEDPDDELNELEPVAHEEDEEELRKPDIPAALESSSSTTMGIEPEMPKPDTTINTNRGFIDMATLLKKRKLEIEAAGERGKNIIHARDRVPERAAGPSISVANPATIGGLSGFFRLHGDAPQIPQPVLNQMPSQPQQQQIVPRALMVDAGADQPSAVHEAQSARVVPDVVSIDHAASIIVSSALLTRRDLIRTVQSILSTIEMIERALLPNAGPTTSADAYEADITISPTTGVLITTIQKLKQRPLPGQVAFFGVQERISSVSARYARLIVLVSEGQQPPGGNNGTSITAELDQRDCKALTDLSGLSTQLTAELEVVYVPGDEAEVGMWIAALLSQHLRTPQAATLLPDETMWERFLRRAGMNAFAAQAVLAALKQPDARSEGSAPGMGDTNTDQYGLAASVQMLADRRTERLDTVVNSRDIIQRVSNAIEGAWRTN</sequence>
<reference evidence="4" key="1">
    <citation type="submission" date="2023-04" db="EMBL/GenBank/DDBJ databases">
        <title>Black Yeasts Isolated from many extreme environments.</title>
        <authorList>
            <person name="Coleine C."/>
            <person name="Stajich J.E."/>
            <person name="Selbmann L."/>
        </authorList>
    </citation>
    <scope>NUCLEOTIDE SEQUENCE</scope>
    <source>
        <strain evidence="4">CCFEE 5312</strain>
    </source>
</reference>
<name>A0AAJ0DK42_9PEZI</name>
<evidence type="ECO:0000259" key="2">
    <source>
        <dbReference type="Pfam" id="PF23394"/>
    </source>
</evidence>
<feature type="domain" description="SAM-like" evidence="3">
    <location>
        <begin position="905"/>
        <end position="987"/>
    </location>
</feature>
<evidence type="ECO:0000313" key="4">
    <source>
        <dbReference type="EMBL" id="KAK3051950.1"/>
    </source>
</evidence>
<feature type="region of interest" description="Disordered" evidence="1">
    <location>
        <begin position="322"/>
        <end position="370"/>
    </location>
</feature>
<feature type="region of interest" description="Disordered" evidence="1">
    <location>
        <begin position="572"/>
        <end position="612"/>
    </location>
</feature>
<feature type="compositionally biased region" description="Basic and acidic residues" evidence="1">
    <location>
        <begin position="39"/>
        <end position="55"/>
    </location>
</feature>
<organism evidence="4 5">
    <name type="scientific">Extremus antarcticus</name>
    <dbReference type="NCBI Taxonomy" id="702011"/>
    <lineage>
        <taxon>Eukaryota</taxon>
        <taxon>Fungi</taxon>
        <taxon>Dikarya</taxon>
        <taxon>Ascomycota</taxon>
        <taxon>Pezizomycotina</taxon>
        <taxon>Dothideomycetes</taxon>
        <taxon>Dothideomycetidae</taxon>
        <taxon>Mycosphaerellales</taxon>
        <taxon>Extremaceae</taxon>
        <taxon>Extremus</taxon>
    </lineage>
</organism>
<evidence type="ECO:0000313" key="5">
    <source>
        <dbReference type="Proteomes" id="UP001271007"/>
    </source>
</evidence>
<dbReference type="InterPro" id="IPR057559">
    <property type="entry name" value="SAM_6"/>
</dbReference>
<protein>
    <submittedName>
        <fullName evidence="4">Uncharacterized protein</fullName>
    </submittedName>
</protein>
<keyword evidence="5" id="KW-1185">Reference proteome</keyword>
<feature type="compositionally biased region" description="Polar residues" evidence="1">
    <location>
        <begin position="327"/>
        <end position="339"/>
    </location>
</feature>
<gene>
    <name evidence="4" type="ORF">LTR09_006904</name>
</gene>
<dbReference type="EMBL" id="JAWDJX010000023">
    <property type="protein sequence ID" value="KAK3051950.1"/>
    <property type="molecule type" value="Genomic_DNA"/>
</dbReference>
<evidence type="ECO:0000256" key="1">
    <source>
        <dbReference type="SAM" id="MobiDB-lite"/>
    </source>
</evidence>
<evidence type="ECO:0000259" key="3">
    <source>
        <dbReference type="Pfam" id="PF23395"/>
    </source>
</evidence>
<feature type="region of interest" description="Disordered" evidence="1">
    <location>
        <begin position="260"/>
        <end position="281"/>
    </location>
</feature>
<dbReference type="Pfam" id="PF23394">
    <property type="entry name" value="DUF7102"/>
    <property type="match status" value="1"/>
</dbReference>